<reference evidence="2" key="1">
    <citation type="journal article" date="2020" name="Fungal Divers.">
        <title>Resolving the Mortierellaceae phylogeny through synthesis of multi-gene phylogenetics and phylogenomics.</title>
        <authorList>
            <person name="Vandepol N."/>
            <person name="Liber J."/>
            <person name="Desiro A."/>
            <person name="Na H."/>
            <person name="Kennedy M."/>
            <person name="Barry K."/>
            <person name="Grigoriev I.V."/>
            <person name="Miller A.N."/>
            <person name="O'Donnell K."/>
            <person name="Stajich J.E."/>
            <person name="Bonito G."/>
        </authorList>
    </citation>
    <scope>NUCLEOTIDE SEQUENCE</scope>
    <source>
        <strain evidence="2">KOD948</strain>
    </source>
</reference>
<feature type="region of interest" description="Disordered" evidence="1">
    <location>
        <begin position="18"/>
        <end position="38"/>
    </location>
</feature>
<dbReference type="AlphaFoldDB" id="A0A9P6U8S2"/>
<sequence>MDWSPSLSVENNTPFVASEDSTVTRTASSSSSGFSPASTMVSDSYALPQFDYFDPFLMKYITDLGMAKLQRATHGRHQRLLRQVQLTCMLHRIRMHAVLPQTGYHSHNPTQHHLQQQQQQVMFAQELSSPSLDSISGYDWDQGTNLGSNPIASALSLDLLLGMGSSPSPVMTLSSASDSAPSSSGSSSDLDHGLFGMEELASQQHQHQQEQQQQQQQQQQYPLSSIPLGSFTSDYSPDASNGPAPMTLSPIPASPVQSALPQQTYYELLMAANPNEPLSQLLSTSATTMASSSFAVASSPSVLTSLTASPLESAFAALDSSLSSAPTVASAAPAASAMEISCSEQIFATVSRPFSLEQQQQTIPLTTEEIMDALSGQFPIQPLATSVPNQSSNAAAVPTVATMTTTVISSTSATAEEDQQPAPMNHVTPSQGQSTAPAAPVSSLVLGNAPDSDASVLIASTLTTATCLQDAMPVPSDIPAIESSDVGVPILHSTSEADPEPTSVHITVDDQACDPITDMDVDTQELIPPLLYKSRTRSSPSSKRSKTLF</sequence>
<feature type="compositionally biased region" description="Low complexity" evidence="1">
    <location>
        <begin position="203"/>
        <end position="220"/>
    </location>
</feature>
<dbReference type="EMBL" id="JAAAJA010000049">
    <property type="protein sequence ID" value="KAG0264480.1"/>
    <property type="molecule type" value="Genomic_DNA"/>
</dbReference>
<feature type="compositionally biased region" description="Low complexity" evidence="1">
    <location>
        <begin position="169"/>
        <end position="188"/>
    </location>
</feature>
<organism evidence="2 3">
    <name type="scientific">Mortierella polycephala</name>
    <dbReference type="NCBI Taxonomy" id="41804"/>
    <lineage>
        <taxon>Eukaryota</taxon>
        <taxon>Fungi</taxon>
        <taxon>Fungi incertae sedis</taxon>
        <taxon>Mucoromycota</taxon>
        <taxon>Mortierellomycotina</taxon>
        <taxon>Mortierellomycetes</taxon>
        <taxon>Mortierellales</taxon>
        <taxon>Mortierellaceae</taxon>
        <taxon>Mortierella</taxon>
    </lineage>
</organism>
<keyword evidence="3" id="KW-1185">Reference proteome</keyword>
<feature type="compositionally biased region" description="Polar residues" evidence="1">
    <location>
        <begin position="230"/>
        <end position="239"/>
    </location>
</feature>
<evidence type="ECO:0000256" key="1">
    <source>
        <dbReference type="SAM" id="MobiDB-lite"/>
    </source>
</evidence>
<evidence type="ECO:0000313" key="3">
    <source>
        <dbReference type="Proteomes" id="UP000726737"/>
    </source>
</evidence>
<feature type="region of interest" description="Disordered" evidence="1">
    <location>
        <begin position="169"/>
        <end position="245"/>
    </location>
</feature>
<feature type="non-terminal residue" evidence="2">
    <location>
        <position position="1"/>
    </location>
</feature>
<gene>
    <name evidence="2" type="ORF">BG011_006644</name>
</gene>
<protein>
    <submittedName>
        <fullName evidence="2">Uncharacterized protein</fullName>
    </submittedName>
</protein>
<proteinExistence type="predicted"/>
<feature type="region of interest" description="Disordered" evidence="1">
    <location>
        <begin position="410"/>
        <end position="438"/>
    </location>
</feature>
<evidence type="ECO:0000313" key="2">
    <source>
        <dbReference type="EMBL" id="KAG0264480.1"/>
    </source>
</evidence>
<comment type="caution">
    <text evidence="2">The sequence shown here is derived from an EMBL/GenBank/DDBJ whole genome shotgun (WGS) entry which is preliminary data.</text>
</comment>
<dbReference type="Proteomes" id="UP000726737">
    <property type="component" value="Unassembled WGS sequence"/>
</dbReference>
<feature type="compositionally biased region" description="Low complexity" evidence="1">
    <location>
        <begin position="21"/>
        <end position="38"/>
    </location>
</feature>
<name>A0A9P6U8S2_9FUNG</name>
<accession>A0A9P6U8S2</accession>
<feature type="compositionally biased region" description="Polar residues" evidence="1">
    <location>
        <begin position="427"/>
        <end position="436"/>
    </location>
</feature>
<dbReference type="OrthoDB" id="2450064at2759"/>